<dbReference type="AlphaFoldDB" id="A0A1J5SRM3"/>
<keyword evidence="3 5" id="KW-1133">Transmembrane helix</keyword>
<evidence type="ECO:0008006" key="7">
    <source>
        <dbReference type="Google" id="ProtNLM"/>
    </source>
</evidence>
<feature type="transmembrane region" description="Helical" evidence="5">
    <location>
        <begin position="43"/>
        <end position="62"/>
    </location>
</feature>
<gene>
    <name evidence="6" type="ORF">GALL_134840</name>
</gene>
<name>A0A1J5SRM3_9ZZZZ</name>
<dbReference type="Pfam" id="PF04241">
    <property type="entry name" value="DUF423"/>
    <property type="match status" value="1"/>
</dbReference>
<keyword evidence="4 5" id="KW-0472">Membrane</keyword>
<evidence type="ECO:0000256" key="4">
    <source>
        <dbReference type="ARBA" id="ARBA00023136"/>
    </source>
</evidence>
<accession>A0A1J5SRM3</accession>
<protein>
    <recommendedName>
        <fullName evidence="7">Membrane protein containing DUF423</fullName>
    </recommendedName>
</protein>
<dbReference type="PANTHER" id="PTHR43461">
    <property type="entry name" value="TRANSMEMBRANE PROTEIN 256"/>
    <property type="match status" value="1"/>
</dbReference>
<dbReference type="EMBL" id="MLJW01000058">
    <property type="protein sequence ID" value="OIR04284.1"/>
    <property type="molecule type" value="Genomic_DNA"/>
</dbReference>
<proteinExistence type="predicted"/>
<evidence type="ECO:0000256" key="2">
    <source>
        <dbReference type="ARBA" id="ARBA00022692"/>
    </source>
</evidence>
<organism evidence="6">
    <name type="scientific">mine drainage metagenome</name>
    <dbReference type="NCBI Taxonomy" id="410659"/>
    <lineage>
        <taxon>unclassified sequences</taxon>
        <taxon>metagenomes</taxon>
        <taxon>ecological metagenomes</taxon>
    </lineage>
</organism>
<feature type="transmembrane region" description="Helical" evidence="5">
    <location>
        <begin position="94"/>
        <end position="117"/>
    </location>
</feature>
<comment type="subcellular location">
    <subcellularLocation>
        <location evidence="1">Membrane</location>
        <topology evidence="1">Multi-pass membrane protein</topology>
    </subcellularLocation>
</comment>
<evidence type="ECO:0000256" key="1">
    <source>
        <dbReference type="ARBA" id="ARBA00004141"/>
    </source>
</evidence>
<comment type="caution">
    <text evidence="6">The sequence shown here is derived from an EMBL/GenBank/DDBJ whole genome shotgun (WGS) entry which is preliminary data.</text>
</comment>
<sequence length="123" mass="12646">MRHPLVFAGALAGFLGVALGAFGAHALAHTLAAAGMTEVWHTAVLYHLIHAVAVLWAGGAGLRRARTAGWCWMIGIILFSGSLYAMALTGWRPLGYVTPLGGLALLAGWAVAAIGAVRGDSTI</sequence>
<dbReference type="GO" id="GO:0005886">
    <property type="term" value="C:plasma membrane"/>
    <property type="evidence" value="ECO:0007669"/>
    <property type="project" value="TreeGrafter"/>
</dbReference>
<evidence type="ECO:0000313" key="6">
    <source>
        <dbReference type="EMBL" id="OIR04284.1"/>
    </source>
</evidence>
<feature type="transmembrane region" description="Helical" evidence="5">
    <location>
        <begin position="69"/>
        <end position="88"/>
    </location>
</feature>
<reference evidence="6" key="1">
    <citation type="submission" date="2016-10" db="EMBL/GenBank/DDBJ databases">
        <title>Sequence of Gallionella enrichment culture.</title>
        <authorList>
            <person name="Poehlein A."/>
            <person name="Muehling M."/>
            <person name="Daniel R."/>
        </authorList>
    </citation>
    <scope>NUCLEOTIDE SEQUENCE</scope>
</reference>
<dbReference type="PANTHER" id="PTHR43461:SF1">
    <property type="entry name" value="TRANSMEMBRANE PROTEIN 256"/>
    <property type="match status" value="1"/>
</dbReference>
<evidence type="ECO:0000256" key="3">
    <source>
        <dbReference type="ARBA" id="ARBA00022989"/>
    </source>
</evidence>
<evidence type="ECO:0000256" key="5">
    <source>
        <dbReference type="SAM" id="Phobius"/>
    </source>
</evidence>
<keyword evidence="2 5" id="KW-0812">Transmembrane</keyword>
<dbReference type="InterPro" id="IPR006696">
    <property type="entry name" value="DUF423"/>
</dbReference>